<name>A0A1H8UA91_9ACTN</name>
<feature type="compositionally biased region" description="Basic and acidic residues" evidence="1">
    <location>
        <begin position="268"/>
        <end position="284"/>
    </location>
</feature>
<dbReference type="STRING" id="310780.SAMN05216267_106619"/>
<accession>A0A1H8UA91</accession>
<evidence type="ECO:0000259" key="2">
    <source>
        <dbReference type="Pfam" id="PF25547"/>
    </source>
</evidence>
<protein>
    <recommendedName>
        <fullName evidence="2">Outer membrane channel protein CpnT-like N-terminal domain-containing protein</fullName>
    </recommendedName>
</protein>
<evidence type="ECO:0000313" key="4">
    <source>
        <dbReference type="Proteomes" id="UP000181951"/>
    </source>
</evidence>
<dbReference type="RefSeq" id="WP_143080607.1">
    <property type="nucleotide sequence ID" value="NZ_FODD01000066.1"/>
</dbReference>
<dbReference type="Proteomes" id="UP000181951">
    <property type="component" value="Unassembled WGS sequence"/>
</dbReference>
<dbReference type="InterPro" id="IPR057746">
    <property type="entry name" value="CpnT-like_N"/>
</dbReference>
<evidence type="ECO:0000256" key="1">
    <source>
        <dbReference type="SAM" id="MobiDB-lite"/>
    </source>
</evidence>
<evidence type="ECO:0000313" key="3">
    <source>
        <dbReference type="EMBL" id="SEO99558.1"/>
    </source>
</evidence>
<dbReference type="EMBL" id="FODD01000066">
    <property type="protein sequence ID" value="SEO99558.1"/>
    <property type="molecule type" value="Genomic_DNA"/>
</dbReference>
<proteinExistence type="predicted"/>
<feature type="domain" description="Outer membrane channel protein CpnT-like N-terminal" evidence="2">
    <location>
        <begin position="9"/>
        <end position="126"/>
    </location>
</feature>
<reference evidence="3 4" key="1">
    <citation type="submission" date="2016-10" db="EMBL/GenBank/DDBJ databases">
        <authorList>
            <person name="de Groot N.N."/>
        </authorList>
    </citation>
    <scope>NUCLEOTIDE SEQUENCE [LARGE SCALE GENOMIC DNA]</scope>
    <source>
        <strain evidence="3 4">CGMCC 4.2026</strain>
    </source>
</reference>
<feature type="non-terminal residue" evidence="3">
    <location>
        <position position="331"/>
    </location>
</feature>
<dbReference type="AlphaFoldDB" id="A0A1H8UA91"/>
<dbReference type="Pfam" id="PF25547">
    <property type="entry name" value="WXG100_2"/>
    <property type="match status" value="1"/>
</dbReference>
<organism evidence="3 4">
    <name type="scientific">Actinacidiphila rubida</name>
    <dbReference type="NCBI Taxonomy" id="310780"/>
    <lineage>
        <taxon>Bacteria</taxon>
        <taxon>Bacillati</taxon>
        <taxon>Actinomycetota</taxon>
        <taxon>Actinomycetes</taxon>
        <taxon>Kitasatosporales</taxon>
        <taxon>Streptomycetaceae</taxon>
        <taxon>Actinacidiphila</taxon>
    </lineage>
</organism>
<gene>
    <name evidence="3" type="ORF">SAMN05216267_106619</name>
</gene>
<sequence length="331" mass="35122">MSIDLPPELDWVAELAVGQSWPKGDEDKMQVLAQAWYQSAQHLEKLTDEIDPATTGVLDSLGGPVADQFADFTRQMRTVLPNVAQSANGIGDLSRNAAVQLEYTKYSLLIQLIFLAYALWELASVGLPELDGLVIAAVRTVCWKILQSLARNVVIGTAFMLGTDVAVQVIQFLKGDRTSWSWDNTLQAVEGGAVGGAFAGIFTEAAKFVPPKFGNALGRQLAVGGATGIATTFTMDAINGNLGDALTNGLAATSGAIGGLYGGRRGGGPHDEPHLTDTDFKLPDLPDLNTPGPDNADDIFTTPLPLDPTQTGNGTWARTQWQQQNPPPAHG</sequence>
<dbReference type="OrthoDB" id="1215854at2"/>
<keyword evidence="4" id="KW-1185">Reference proteome</keyword>
<feature type="region of interest" description="Disordered" evidence="1">
    <location>
        <begin position="263"/>
        <end position="314"/>
    </location>
</feature>